<dbReference type="GO" id="GO:0006508">
    <property type="term" value="P:proteolysis"/>
    <property type="evidence" value="ECO:0007669"/>
    <property type="project" value="UniProtKB-KW"/>
</dbReference>
<feature type="transmembrane region" description="Helical" evidence="7">
    <location>
        <begin position="170"/>
        <end position="193"/>
    </location>
</feature>
<dbReference type="GO" id="GO:0016020">
    <property type="term" value="C:membrane"/>
    <property type="evidence" value="ECO:0007669"/>
    <property type="project" value="UniProtKB-SubCell"/>
</dbReference>
<gene>
    <name evidence="9" type="ORF">FHX76_002555</name>
</gene>
<feature type="transmembrane region" description="Helical" evidence="7">
    <location>
        <begin position="199"/>
        <end position="217"/>
    </location>
</feature>
<dbReference type="GO" id="GO:0004252">
    <property type="term" value="F:serine-type endopeptidase activity"/>
    <property type="evidence" value="ECO:0007669"/>
    <property type="project" value="InterPro"/>
</dbReference>
<dbReference type="PANTHER" id="PTHR43731:SF14">
    <property type="entry name" value="PRESENILIN-ASSOCIATED RHOMBOID-LIKE PROTEIN, MITOCHONDRIAL"/>
    <property type="match status" value="1"/>
</dbReference>
<sequence>MSASYGERVPEKSSDTCYRHPSRQSFVLCQRCGRTICTDCQTQAPVGVICPECLKQGQPKQRPVSQRVGRVLASDKPVITYGIIAICAVVYLFQWLTGGLVTQALWYAPLYSLPGDTFPAGVAQFGFEPWRMITSMFAHSTGFLLHIVFNMYTLWIFGRMLESFLGKLRFAALYLVAGFAGSVMVLLSGYMNIDYLRTPVVGASGAIFGLMGAFLIVQRKLGSNVTQLLVLLAINFGISFMPGTNIAWQAHVGGFIGGVVIGLIYLNTRKPSQKWLQLGLMIAWSAVLIALSFAYFVWSPLQVSV</sequence>
<keyword evidence="3 7" id="KW-0812">Transmembrane</keyword>
<keyword evidence="10" id="KW-1185">Reference proteome</keyword>
<comment type="similarity">
    <text evidence="2">Belongs to the peptidase S54 family.</text>
</comment>
<evidence type="ECO:0000313" key="9">
    <source>
        <dbReference type="EMBL" id="NIH54659.1"/>
    </source>
</evidence>
<dbReference type="InterPro" id="IPR035952">
    <property type="entry name" value="Rhomboid-like_sf"/>
</dbReference>
<dbReference type="Gene3D" id="1.20.1540.10">
    <property type="entry name" value="Rhomboid-like"/>
    <property type="match status" value="1"/>
</dbReference>
<feature type="transmembrane region" description="Helical" evidence="7">
    <location>
        <begin position="248"/>
        <end position="266"/>
    </location>
</feature>
<evidence type="ECO:0000256" key="3">
    <source>
        <dbReference type="ARBA" id="ARBA00022692"/>
    </source>
</evidence>
<evidence type="ECO:0000256" key="7">
    <source>
        <dbReference type="SAM" id="Phobius"/>
    </source>
</evidence>
<feature type="transmembrane region" description="Helical" evidence="7">
    <location>
        <begin position="224"/>
        <end position="242"/>
    </location>
</feature>
<comment type="subcellular location">
    <subcellularLocation>
        <location evidence="1">Membrane</location>
        <topology evidence="1">Multi-pass membrane protein</topology>
    </subcellularLocation>
</comment>
<feature type="transmembrane region" description="Helical" evidence="7">
    <location>
        <begin position="278"/>
        <end position="298"/>
    </location>
</feature>
<proteinExistence type="inferred from homology"/>
<dbReference type="EMBL" id="JAAMOX010000002">
    <property type="protein sequence ID" value="NIH54659.1"/>
    <property type="molecule type" value="Genomic_DNA"/>
</dbReference>
<evidence type="ECO:0000256" key="1">
    <source>
        <dbReference type="ARBA" id="ARBA00004141"/>
    </source>
</evidence>
<feature type="domain" description="Peptidase S54 rhomboid" evidence="8">
    <location>
        <begin position="128"/>
        <end position="266"/>
    </location>
</feature>
<dbReference type="InterPro" id="IPR050925">
    <property type="entry name" value="Rhomboid_protease_S54"/>
</dbReference>
<dbReference type="PANTHER" id="PTHR43731">
    <property type="entry name" value="RHOMBOID PROTEASE"/>
    <property type="match status" value="1"/>
</dbReference>
<dbReference type="RefSeq" id="WP_167151141.1">
    <property type="nucleotide sequence ID" value="NZ_JAAMOX010000002.1"/>
</dbReference>
<keyword evidence="5 7" id="KW-1133">Transmembrane helix</keyword>
<evidence type="ECO:0000256" key="4">
    <source>
        <dbReference type="ARBA" id="ARBA00022801"/>
    </source>
</evidence>
<dbReference type="Proteomes" id="UP000541033">
    <property type="component" value="Unassembled WGS sequence"/>
</dbReference>
<keyword evidence="9" id="KW-0645">Protease</keyword>
<evidence type="ECO:0000256" key="2">
    <source>
        <dbReference type="ARBA" id="ARBA00009045"/>
    </source>
</evidence>
<evidence type="ECO:0000313" key="10">
    <source>
        <dbReference type="Proteomes" id="UP000541033"/>
    </source>
</evidence>
<name>A0A7X5R2W2_9MICO</name>
<keyword evidence="4" id="KW-0378">Hydrolase</keyword>
<accession>A0A7X5R2W2</accession>
<dbReference type="AlphaFoldDB" id="A0A7X5R2W2"/>
<dbReference type="Pfam" id="PF01694">
    <property type="entry name" value="Rhomboid"/>
    <property type="match status" value="1"/>
</dbReference>
<evidence type="ECO:0000259" key="8">
    <source>
        <dbReference type="Pfam" id="PF01694"/>
    </source>
</evidence>
<evidence type="ECO:0000256" key="6">
    <source>
        <dbReference type="ARBA" id="ARBA00023136"/>
    </source>
</evidence>
<feature type="transmembrane region" description="Helical" evidence="7">
    <location>
        <begin position="78"/>
        <end position="96"/>
    </location>
</feature>
<comment type="caution">
    <text evidence="9">The sequence shown here is derived from an EMBL/GenBank/DDBJ whole genome shotgun (WGS) entry which is preliminary data.</text>
</comment>
<keyword evidence="6 7" id="KW-0472">Membrane</keyword>
<organism evidence="9 10">
    <name type="scientific">Lysinibacter cavernae</name>
    <dbReference type="NCBI Taxonomy" id="1640652"/>
    <lineage>
        <taxon>Bacteria</taxon>
        <taxon>Bacillati</taxon>
        <taxon>Actinomycetota</taxon>
        <taxon>Actinomycetes</taxon>
        <taxon>Micrococcales</taxon>
        <taxon>Microbacteriaceae</taxon>
        <taxon>Lysinibacter</taxon>
    </lineage>
</organism>
<protein>
    <submittedName>
        <fullName evidence="9">Membrane associated rhomboid family serine protease</fullName>
    </submittedName>
</protein>
<dbReference type="SUPFAM" id="SSF144091">
    <property type="entry name" value="Rhomboid-like"/>
    <property type="match status" value="1"/>
</dbReference>
<evidence type="ECO:0000256" key="5">
    <source>
        <dbReference type="ARBA" id="ARBA00022989"/>
    </source>
</evidence>
<feature type="transmembrane region" description="Helical" evidence="7">
    <location>
        <begin position="136"/>
        <end position="158"/>
    </location>
</feature>
<dbReference type="InterPro" id="IPR022764">
    <property type="entry name" value="Peptidase_S54_rhomboid_dom"/>
</dbReference>
<reference evidence="9 10" key="1">
    <citation type="submission" date="2020-02" db="EMBL/GenBank/DDBJ databases">
        <title>Sequencing the genomes of 1000 actinobacteria strains.</title>
        <authorList>
            <person name="Klenk H.-P."/>
        </authorList>
    </citation>
    <scope>NUCLEOTIDE SEQUENCE [LARGE SCALE GENOMIC DNA]</scope>
    <source>
        <strain evidence="9 10">DSM 27960</strain>
    </source>
</reference>